<evidence type="ECO:0000256" key="2">
    <source>
        <dbReference type="ARBA" id="ARBA00023002"/>
    </source>
</evidence>
<dbReference type="PIRSF" id="PIRSF000126">
    <property type="entry name" value="11-beta-HSD1"/>
    <property type="match status" value="1"/>
</dbReference>
<sequence>MAAVITGASSGIGKAFAERYAHDGHDVVLIARRRDRLDAVADELRERHGVRVDVIAADLSDDSAADRIAAALEAAGTRVDVLVNNAGFGVHADVAESDAAALSRQVQVNCGAVVAMTTRILPGMLARRAGTIVNVGSTASFQPVPHMAVYGASKAFVLSFTEALWEELRGTGVRVIALCPGATETEFFETAGEAAKTGRARGADDLVDHCLRSLATSKSSTVHGFENALVARVLPRLIPRKLMTAIAGRATGLPAQRPADAVAG</sequence>
<dbReference type="Gene3D" id="3.40.50.720">
    <property type="entry name" value="NAD(P)-binding Rossmann-like Domain"/>
    <property type="match status" value="1"/>
</dbReference>
<keyword evidence="2" id="KW-0560">Oxidoreductase</keyword>
<dbReference type="Proteomes" id="UP001174210">
    <property type="component" value="Unassembled WGS sequence"/>
</dbReference>
<dbReference type="PANTHER" id="PTHR44196">
    <property type="entry name" value="DEHYDROGENASE/REDUCTASE SDR FAMILY MEMBER 7B"/>
    <property type="match status" value="1"/>
</dbReference>
<gene>
    <name evidence="4" type="ORF">P5G59_06865</name>
</gene>
<keyword evidence="5" id="KW-1185">Reference proteome</keyword>
<evidence type="ECO:0000313" key="4">
    <source>
        <dbReference type="EMBL" id="MDN4596853.1"/>
    </source>
</evidence>
<organism evidence="4 5">
    <name type="scientific">Leifsonia virtsii</name>
    <dbReference type="NCBI Taxonomy" id="3035915"/>
    <lineage>
        <taxon>Bacteria</taxon>
        <taxon>Bacillati</taxon>
        <taxon>Actinomycetota</taxon>
        <taxon>Actinomycetes</taxon>
        <taxon>Micrococcales</taxon>
        <taxon>Microbacteriaceae</taxon>
        <taxon>Leifsonia</taxon>
    </lineage>
</organism>
<comment type="similarity">
    <text evidence="1 3">Belongs to the short-chain dehydrogenases/reductases (SDR) family.</text>
</comment>
<evidence type="ECO:0000313" key="5">
    <source>
        <dbReference type="Proteomes" id="UP001174210"/>
    </source>
</evidence>
<protein>
    <submittedName>
        <fullName evidence="4">SDR family oxidoreductase</fullName>
    </submittedName>
</protein>
<dbReference type="Pfam" id="PF00106">
    <property type="entry name" value="adh_short"/>
    <property type="match status" value="1"/>
</dbReference>
<comment type="caution">
    <text evidence="4">The sequence shown here is derived from an EMBL/GenBank/DDBJ whole genome shotgun (WGS) entry which is preliminary data.</text>
</comment>
<dbReference type="RefSeq" id="WP_301217260.1">
    <property type="nucleotide sequence ID" value="NZ_JAROCB010000002.1"/>
</dbReference>
<dbReference type="InterPro" id="IPR036291">
    <property type="entry name" value="NAD(P)-bd_dom_sf"/>
</dbReference>
<dbReference type="PANTHER" id="PTHR44196:SF2">
    <property type="entry name" value="SHORT-CHAIN DEHYDROGENASE-RELATED"/>
    <property type="match status" value="1"/>
</dbReference>
<dbReference type="SUPFAM" id="SSF51735">
    <property type="entry name" value="NAD(P)-binding Rossmann-fold domains"/>
    <property type="match status" value="1"/>
</dbReference>
<name>A0ABT8IVL2_9MICO</name>
<reference evidence="4" key="1">
    <citation type="submission" date="2023-03" db="EMBL/GenBank/DDBJ databases">
        <title>MT1 and MT2 Draft Genomes of Novel Species.</title>
        <authorList>
            <person name="Venkateswaran K."/>
        </authorList>
    </citation>
    <scope>NUCLEOTIDE SEQUENCE</scope>
    <source>
        <strain evidence="4">F6_8S_P_1A</strain>
    </source>
</reference>
<evidence type="ECO:0000256" key="1">
    <source>
        <dbReference type="ARBA" id="ARBA00006484"/>
    </source>
</evidence>
<accession>A0ABT8IVL2</accession>
<evidence type="ECO:0000256" key="3">
    <source>
        <dbReference type="RuleBase" id="RU000363"/>
    </source>
</evidence>
<dbReference type="InterPro" id="IPR002347">
    <property type="entry name" value="SDR_fam"/>
</dbReference>
<dbReference type="EMBL" id="JAROCB010000002">
    <property type="protein sequence ID" value="MDN4596853.1"/>
    <property type="molecule type" value="Genomic_DNA"/>
</dbReference>
<dbReference type="PRINTS" id="PR00080">
    <property type="entry name" value="SDRFAMILY"/>
</dbReference>
<proteinExistence type="inferred from homology"/>
<dbReference type="PRINTS" id="PR00081">
    <property type="entry name" value="GDHRDH"/>
</dbReference>